<protein>
    <recommendedName>
        <fullName evidence="1">F-box/LRR-repeat protein 15/At3g58940/PEG3-like LRR domain-containing protein</fullName>
    </recommendedName>
</protein>
<proteinExistence type="predicted"/>
<dbReference type="EMBL" id="CATIWC010000982">
    <property type="protein sequence ID" value="CAI8583732.1"/>
    <property type="molecule type" value="Genomic_DNA"/>
</dbReference>
<evidence type="ECO:0000259" key="1">
    <source>
        <dbReference type="Pfam" id="PF24758"/>
    </source>
</evidence>
<dbReference type="SUPFAM" id="SSF52047">
    <property type="entry name" value="RNI-like"/>
    <property type="match status" value="1"/>
</dbReference>
<dbReference type="PANTHER" id="PTHR31900">
    <property type="entry name" value="F-BOX/RNI SUPERFAMILY PROTEIN-RELATED"/>
    <property type="match status" value="1"/>
</dbReference>
<gene>
    <name evidence="2" type="ORF">VFH_U040880</name>
</gene>
<dbReference type="InterPro" id="IPR055411">
    <property type="entry name" value="LRR_FXL15/At3g58940/PEG3-like"/>
</dbReference>
<dbReference type="Proteomes" id="UP001157006">
    <property type="component" value="Unassembled WGS sequence"/>
</dbReference>
<feature type="domain" description="F-box/LRR-repeat protein 15/At3g58940/PEG3-like LRR" evidence="1">
    <location>
        <begin position="108"/>
        <end position="214"/>
    </location>
</feature>
<dbReference type="InterPro" id="IPR050232">
    <property type="entry name" value="FBL13/AtMIF1-like"/>
</dbReference>
<evidence type="ECO:0000313" key="2">
    <source>
        <dbReference type="EMBL" id="CAI8583732.1"/>
    </source>
</evidence>
<comment type="caution">
    <text evidence="2">The sequence shown here is derived from an EMBL/GenBank/DDBJ whole genome shotgun (WGS) entry which is preliminary data.</text>
</comment>
<keyword evidence="3" id="KW-1185">Reference proteome</keyword>
<dbReference type="AlphaFoldDB" id="A0AAV0YE47"/>
<dbReference type="Pfam" id="PF24758">
    <property type="entry name" value="LRR_At5g56370"/>
    <property type="match status" value="1"/>
</dbReference>
<organism evidence="2 3">
    <name type="scientific">Vicia faba</name>
    <name type="common">Broad bean</name>
    <name type="synonym">Faba vulgaris</name>
    <dbReference type="NCBI Taxonomy" id="3906"/>
    <lineage>
        <taxon>Eukaryota</taxon>
        <taxon>Viridiplantae</taxon>
        <taxon>Streptophyta</taxon>
        <taxon>Embryophyta</taxon>
        <taxon>Tracheophyta</taxon>
        <taxon>Spermatophyta</taxon>
        <taxon>Magnoliopsida</taxon>
        <taxon>eudicotyledons</taxon>
        <taxon>Gunneridae</taxon>
        <taxon>Pentapetalae</taxon>
        <taxon>rosids</taxon>
        <taxon>fabids</taxon>
        <taxon>Fabales</taxon>
        <taxon>Fabaceae</taxon>
        <taxon>Papilionoideae</taxon>
        <taxon>50 kb inversion clade</taxon>
        <taxon>NPAAA clade</taxon>
        <taxon>Hologalegina</taxon>
        <taxon>IRL clade</taxon>
        <taxon>Fabeae</taxon>
        <taxon>Vicia</taxon>
    </lineage>
</organism>
<dbReference type="PANTHER" id="PTHR31900:SF34">
    <property type="entry name" value="EMB|CAB62440.1-RELATED"/>
    <property type="match status" value="1"/>
</dbReference>
<reference evidence="2 3" key="1">
    <citation type="submission" date="2023-01" db="EMBL/GenBank/DDBJ databases">
        <authorList>
            <person name="Kreplak J."/>
        </authorList>
    </citation>
    <scope>NUCLEOTIDE SEQUENCE [LARGE SCALE GENOMIC DNA]</scope>
</reference>
<dbReference type="Gene3D" id="3.80.10.10">
    <property type="entry name" value="Ribonuclease Inhibitor"/>
    <property type="match status" value="1"/>
</dbReference>
<name>A0AAV0YE47_VICFA</name>
<sequence>MNQHRRRSLQILTTAFPDLRSSTTAFLDRRPSFAHWLNEIDRYASENVNKLLVGNKLYPIPFSTIQALQNIFLLLSTALSTSSGLTKFTRYASHVLNLSLNTMCSASIDAWLHSAMRPLIKELDITLYTVHNFCFSLPQNISKCSNLVSLNLKGALSFKPQQPKSFSLPSLKTLGLDICGIDASSLNEFLQGCPCLETLDFYWYVEDCARICVPPLCLPSSLKSFKFVLRKHSSLSLSATQRLLEKSQTGDSYFNNFLLVLSVGDPPIYNINSREYSPISASTVSAYSLPTTFNFVRNNLCPASIDDYDDSELNEDLEMILVIVVDRVADP</sequence>
<evidence type="ECO:0000313" key="3">
    <source>
        <dbReference type="Proteomes" id="UP001157006"/>
    </source>
</evidence>
<accession>A0AAV0YE47</accession>
<dbReference type="InterPro" id="IPR032675">
    <property type="entry name" value="LRR_dom_sf"/>
</dbReference>